<dbReference type="InterPro" id="IPR015943">
    <property type="entry name" value="WD40/YVTN_repeat-like_dom_sf"/>
</dbReference>
<feature type="repeat" description="WD" evidence="6">
    <location>
        <begin position="606"/>
        <end position="647"/>
    </location>
</feature>
<dbReference type="InterPro" id="IPR020472">
    <property type="entry name" value="WD40_PAC1"/>
</dbReference>
<keyword evidence="9" id="KW-1185">Reference proteome</keyword>
<dbReference type="Pfam" id="PF00069">
    <property type="entry name" value="Pkinase"/>
    <property type="match status" value="1"/>
</dbReference>
<evidence type="ECO:0000256" key="4">
    <source>
        <dbReference type="ARBA" id="ARBA00039789"/>
    </source>
</evidence>
<evidence type="ECO:0000256" key="5">
    <source>
        <dbReference type="ARBA" id="ARBA00043913"/>
    </source>
</evidence>
<feature type="repeat" description="WD" evidence="6">
    <location>
        <begin position="438"/>
        <end position="479"/>
    </location>
</feature>
<dbReference type="PROSITE" id="PS50011">
    <property type="entry name" value="PROTEIN_KINASE_DOM"/>
    <property type="match status" value="1"/>
</dbReference>
<feature type="repeat" description="WD" evidence="6">
    <location>
        <begin position="564"/>
        <end position="605"/>
    </location>
</feature>
<dbReference type="PROSITE" id="PS50082">
    <property type="entry name" value="WD_REPEATS_2"/>
    <property type="match status" value="7"/>
</dbReference>
<name>A0A2J6TU83_9HELO</name>
<evidence type="ECO:0000313" key="9">
    <source>
        <dbReference type="Proteomes" id="UP000235371"/>
    </source>
</evidence>
<dbReference type="STRING" id="1095630.A0A2J6TU83"/>
<dbReference type="InterPro" id="IPR019775">
    <property type="entry name" value="WD40_repeat_CS"/>
</dbReference>
<organism evidence="8 9">
    <name type="scientific">Hyaloscypha bicolor E</name>
    <dbReference type="NCBI Taxonomy" id="1095630"/>
    <lineage>
        <taxon>Eukaryota</taxon>
        <taxon>Fungi</taxon>
        <taxon>Dikarya</taxon>
        <taxon>Ascomycota</taxon>
        <taxon>Pezizomycotina</taxon>
        <taxon>Leotiomycetes</taxon>
        <taxon>Helotiales</taxon>
        <taxon>Hyaloscyphaceae</taxon>
        <taxon>Hyaloscypha</taxon>
        <taxon>Hyaloscypha bicolor</taxon>
    </lineage>
</organism>
<dbReference type="SMART" id="SM00320">
    <property type="entry name" value="WD40"/>
    <property type="match status" value="7"/>
</dbReference>
<dbReference type="Gene3D" id="2.130.10.10">
    <property type="entry name" value="YVTN repeat-like/Quinoprotein amine dehydrogenase"/>
    <property type="match status" value="4"/>
</dbReference>
<feature type="repeat" description="WD" evidence="6">
    <location>
        <begin position="648"/>
        <end position="682"/>
    </location>
</feature>
<dbReference type="InterPro" id="IPR000719">
    <property type="entry name" value="Prot_kinase_dom"/>
</dbReference>
<dbReference type="SUPFAM" id="SSF56112">
    <property type="entry name" value="Protein kinase-like (PK-like)"/>
    <property type="match status" value="1"/>
</dbReference>
<accession>A0A2J6TU83</accession>
<dbReference type="CDD" id="cd00200">
    <property type="entry name" value="WD40"/>
    <property type="match status" value="1"/>
</dbReference>
<gene>
    <name evidence="8" type="ORF">K444DRAFT_517203</name>
</gene>
<dbReference type="InParanoid" id="A0A2J6TU83"/>
<evidence type="ECO:0000259" key="7">
    <source>
        <dbReference type="PROSITE" id="PS50011"/>
    </source>
</evidence>
<keyword evidence="2" id="KW-0677">Repeat</keyword>
<feature type="domain" description="Protein kinase" evidence="7">
    <location>
        <begin position="41"/>
        <end position="310"/>
    </location>
</feature>
<dbReference type="SMART" id="SM00220">
    <property type="entry name" value="S_TKc"/>
    <property type="match status" value="1"/>
</dbReference>
<dbReference type="PROSITE" id="PS00678">
    <property type="entry name" value="WD_REPEATS_1"/>
    <property type="match status" value="1"/>
</dbReference>
<dbReference type="PANTHER" id="PTHR22847">
    <property type="entry name" value="WD40 REPEAT PROTEIN"/>
    <property type="match status" value="1"/>
</dbReference>
<dbReference type="GO" id="GO:0005524">
    <property type="term" value="F:ATP binding"/>
    <property type="evidence" value="ECO:0007669"/>
    <property type="project" value="InterPro"/>
</dbReference>
<feature type="repeat" description="WD" evidence="6">
    <location>
        <begin position="480"/>
        <end position="521"/>
    </location>
</feature>
<keyword evidence="1 6" id="KW-0853">WD repeat</keyword>
<feature type="repeat" description="WD" evidence="6">
    <location>
        <begin position="522"/>
        <end position="563"/>
    </location>
</feature>
<dbReference type="RefSeq" id="XP_024743465.1">
    <property type="nucleotide sequence ID" value="XM_024873754.1"/>
</dbReference>
<feature type="repeat" description="WD" evidence="6">
    <location>
        <begin position="396"/>
        <end position="428"/>
    </location>
</feature>
<dbReference type="OrthoDB" id="10252171at2759"/>
<sequence length="682" mass="74422">MSSELKHWYLDATVHNDRVEEVYYISDPVQNVRRSRQTRVWKVEQLLGHGSFGQVRLEKNHEDGQVRAVKRITTTSATLSNSECEKELKALLEFSKPKFKEAAVFVEFFGWFKDGYDIFLAMEYAPLGDLHKNLVANSGKIPETEARDIAEQILLGLEIMHAESFAHRDLKPQNVLVIHGPPQWWVKLADFGLSKRLTNTTGYNTRAGTQSYMAPEILDFLNPYEPRSDYTNAVDIWSAGCIVYRLITGVVPFPRITSLIKYCEDKSLFPYDALFDSGIKSEGSKFLRQLLVAKPSARPSAIQALNHNWIFSGLSPTSSEIGYNTASHAGLQSDQPLLSSFSQTVLPPPSAPKISPPSNGTTLDPYPIRSAPIYAQDSDSQTARASSITREARSTLKGHTGSVWSVTFSPDGKLVASGSDDMTVRLWDSATGAPRGILKGHTSSVWSVAFSPDGKLVASGSNDMTVRLWNLATGAVRGTLKGHLNSVQSIAFSPDSKLVASGSNDKTVQLWDSATGAPRDTLFGHTNYVQSVAFSPDGKLVASGSDDTTVRLWDSATGAPRDMLEGHTSSVWSVAFSPDGKLVASGSCDNTIRLWDSATGAVRGTLGDYTNYIQSVAFSPDSKLVASGSDDKIVRLWDSATGATRGMLFGHTNFVQSVAFSPDGKLLASGSRDKTVRLWDEK</sequence>
<comment type="function">
    <text evidence="5">Involved in mitochondrial fission. Acts as an adapter protein required to form mitochondrial fission complexes. Formation of these complexes is required to promote constriction and fission of the mitochondrial compartment at a late step in mitochondrial division.</text>
</comment>
<dbReference type="GO" id="GO:0005634">
    <property type="term" value="C:nucleus"/>
    <property type="evidence" value="ECO:0007669"/>
    <property type="project" value="TreeGrafter"/>
</dbReference>
<dbReference type="GO" id="GO:0004672">
    <property type="term" value="F:protein kinase activity"/>
    <property type="evidence" value="ECO:0007669"/>
    <property type="project" value="InterPro"/>
</dbReference>
<dbReference type="EMBL" id="KZ613743">
    <property type="protein sequence ID" value="PMD66561.1"/>
    <property type="molecule type" value="Genomic_DNA"/>
</dbReference>
<evidence type="ECO:0000256" key="6">
    <source>
        <dbReference type="PROSITE-ProRule" id="PRU00221"/>
    </source>
</evidence>
<dbReference type="Gene3D" id="1.10.510.10">
    <property type="entry name" value="Transferase(Phosphotransferase) domain 1"/>
    <property type="match status" value="1"/>
</dbReference>
<dbReference type="GeneID" id="36581834"/>
<dbReference type="PANTHER" id="PTHR22847:SF637">
    <property type="entry name" value="WD REPEAT DOMAIN 5B"/>
    <property type="match status" value="1"/>
</dbReference>
<dbReference type="InterPro" id="IPR001680">
    <property type="entry name" value="WD40_rpt"/>
</dbReference>
<protein>
    <recommendedName>
        <fullName evidence="4">Mitochondrial division protein 1</fullName>
    </recommendedName>
</protein>
<dbReference type="Proteomes" id="UP000235371">
    <property type="component" value="Unassembled WGS sequence"/>
</dbReference>
<dbReference type="PROSITE" id="PS00108">
    <property type="entry name" value="PROTEIN_KINASE_ST"/>
    <property type="match status" value="1"/>
</dbReference>
<evidence type="ECO:0000256" key="3">
    <source>
        <dbReference type="ARBA" id="ARBA00038415"/>
    </source>
</evidence>
<dbReference type="InterPro" id="IPR011009">
    <property type="entry name" value="Kinase-like_dom_sf"/>
</dbReference>
<dbReference type="Pfam" id="PF00400">
    <property type="entry name" value="WD40"/>
    <property type="match status" value="7"/>
</dbReference>
<dbReference type="InterPro" id="IPR036322">
    <property type="entry name" value="WD40_repeat_dom_sf"/>
</dbReference>
<dbReference type="InterPro" id="IPR008271">
    <property type="entry name" value="Ser/Thr_kinase_AS"/>
</dbReference>
<dbReference type="GO" id="GO:1990234">
    <property type="term" value="C:transferase complex"/>
    <property type="evidence" value="ECO:0007669"/>
    <property type="project" value="UniProtKB-ARBA"/>
</dbReference>
<dbReference type="PROSITE" id="PS50294">
    <property type="entry name" value="WD_REPEATS_REGION"/>
    <property type="match status" value="7"/>
</dbReference>
<dbReference type="PRINTS" id="PR00320">
    <property type="entry name" value="GPROTEINBRPT"/>
</dbReference>
<evidence type="ECO:0000313" key="8">
    <source>
        <dbReference type="EMBL" id="PMD66561.1"/>
    </source>
</evidence>
<proteinExistence type="inferred from homology"/>
<evidence type="ECO:0000256" key="2">
    <source>
        <dbReference type="ARBA" id="ARBA00022737"/>
    </source>
</evidence>
<dbReference type="SUPFAM" id="SSF50978">
    <property type="entry name" value="WD40 repeat-like"/>
    <property type="match status" value="1"/>
</dbReference>
<reference evidence="8 9" key="1">
    <citation type="submission" date="2016-04" db="EMBL/GenBank/DDBJ databases">
        <title>A degradative enzymes factory behind the ericoid mycorrhizal symbiosis.</title>
        <authorList>
            <consortium name="DOE Joint Genome Institute"/>
            <person name="Martino E."/>
            <person name="Morin E."/>
            <person name="Grelet G."/>
            <person name="Kuo A."/>
            <person name="Kohler A."/>
            <person name="Daghino S."/>
            <person name="Barry K."/>
            <person name="Choi C."/>
            <person name="Cichocki N."/>
            <person name="Clum A."/>
            <person name="Copeland A."/>
            <person name="Hainaut M."/>
            <person name="Haridas S."/>
            <person name="Labutti K."/>
            <person name="Lindquist E."/>
            <person name="Lipzen A."/>
            <person name="Khouja H.-R."/>
            <person name="Murat C."/>
            <person name="Ohm R."/>
            <person name="Olson A."/>
            <person name="Spatafora J."/>
            <person name="Veneault-Fourrey C."/>
            <person name="Henrissat B."/>
            <person name="Grigoriev I."/>
            <person name="Martin F."/>
            <person name="Perotto S."/>
        </authorList>
    </citation>
    <scope>NUCLEOTIDE SEQUENCE [LARGE SCALE GENOMIC DNA]</scope>
    <source>
        <strain evidence="8 9">E</strain>
    </source>
</reference>
<comment type="similarity">
    <text evidence="3">Belongs to the WD repeat MDV1/CAF4 family.</text>
</comment>
<evidence type="ECO:0000256" key="1">
    <source>
        <dbReference type="ARBA" id="ARBA00022574"/>
    </source>
</evidence>
<dbReference type="AlphaFoldDB" id="A0A2J6TU83"/>